<reference evidence="3" key="1">
    <citation type="journal article" date="2005" name="Genome Res.">
        <title>Gene and alternative splicing annotation with AIR.</title>
        <authorList>
            <person name="Florea L."/>
            <person name="Di Francesco V."/>
            <person name="Miller J."/>
            <person name="Turner R."/>
            <person name="Yao A."/>
            <person name="Harris M."/>
            <person name="Walenz B."/>
            <person name="Mobarry C."/>
            <person name="Merkulov G.V."/>
            <person name="Charlab R."/>
            <person name="Dew I."/>
            <person name="Deng Z."/>
            <person name="Istrail S."/>
            <person name="Li P."/>
            <person name="Sutton G."/>
        </authorList>
    </citation>
    <scope>NUCLEOTIDE SEQUENCE</scope>
    <source>
        <strain evidence="3">BN</strain>
    </source>
</reference>
<dbReference type="InterPro" id="IPR036645">
    <property type="entry name" value="Elafin-like_sf"/>
</dbReference>
<dbReference type="SUPFAM" id="SSF57256">
    <property type="entry name" value="Elafin-like"/>
    <property type="match status" value="1"/>
</dbReference>
<feature type="domain" description="WAP" evidence="2">
    <location>
        <begin position="29"/>
        <end position="76"/>
    </location>
</feature>
<dbReference type="FunFam" id="4.10.75.10:FF:000008">
    <property type="entry name" value="Whey acidic protein"/>
    <property type="match status" value="1"/>
</dbReference>
<dbReference type="GeneID" id="408230"/>
<organism evidence="3">
    <name type="scientific">Rattus norvegicus</name>
    <name type="common">Rat</name>
    <dbReference type="NCBI Taxonomy" id="10116"/>
    <lineage>
        <taxon>Eukaryota</taxon>
        <taxon>Metazoa</taxon>
        <taxon>Chordata</taxon>
        <taxon>Craniata</taxon>
        <taxon>Vertebrata</taxon>
        <taxon>Euteleostomi</taxon>
        <taxon>Mammalia</taxon>
        <taxon>Eutheria</taxon>
        <taxon>Euarchontoglires</taxon>
        <taxon>Glires</taxon>
        <taxon>Rodentia</taxon>
        <taxon>Myomorpha</taxon>
        <taxon>Muroidea</taxon>
        <taxon>Muridae</taxon>
        <taxon>Murinae</taxon>
        <taxon>Rattus</taxon>
    </lineage>
</organism>
<sequence>MKLLSLPLLTVTILLCCNMAQAIFWRKKALSKPGFCPEFHLPCPFVLVPKCRRDRGCSGSLKCCFYYCQMRCVVPWDNSD</sequence>
<accession>A6JX66</accession>
<evidence type="ECO:0000259" key="2">
    <source>
        <dbReference type="PROSITE" id="PS51390"/>
    </source>
</evidence>
<dbReference type="GO" id="GO:0005576">
    <property type="term" value="C:extracellular region"/>
    <property type="evidence" value="ECO:0007669"/>
    <property type="project" value="InterPro"/>
</dbReference>
<evidence type="ECO:0000256" key="1">
    <source>
        <dbReference type="SAM" id="SignalP"/>
    </source>
</evidence>
<reference evidence="3" key="2">
    <citation type="submission" date="2005-09" db="EMBL/GenBank/DDBJ databases">
        <authorList>
            <person name="Mural R.J."/>
            <person name="Li P.W."/>
            <person name="Adams M.D."/>
            <person name="Amanatides P.G."/>
            <person name="Baden-Tillson H."/>
            <person name="Barnstead M."/>
            <person name="Chin S.H."/>
            <person name="Dew I."/>
            <person name="Evans C.A."/>
            <person name="Ferriera S."/>
            <person name="Flanigan M."/>
            <person name="Fosler C."/>
            <person name="Glodek A."/>
            <person name="Gu Z."/>
            <person name="Holt R.A."/>
            <person name="Jennings D."/>
            <person name="Kraft C.L."/>
            <person name="Lu F."/>
            <person name="Nguyen T."/>
            <person name="Nusskern D.R."/>
            <person name="Pfannkoch C.M."/>
            <person name="Sitter C."/>
            <person name="Sutton G.G."/>
            <person name="Venter J.C."/>
            <person name="Wang Z."/>
            <person name="Woodage T."/>
            <person name="Zheng X.H."/>
            <person name="Zhong F."/>
        </authorList>
    </citation>
    <scope>NUCLEOTIDE SEQUENCE</scope>
    <source>
        <strain evidence="3">BN</strain>
    </source>
</reference>
<dbReference type="Proteomes" id="UP000234681">
    <property type="component" value="Chromosome 3"/>
</dbReference>
<dbReference type="GO" id="GO:0030414">
    <property type="term" value="F:peptidase inhibitor activity"/>
    <property type="evidence" value="ECO:0007669"/>
    <property type="project" value="InterPro"/>
</dbReference>
<dbReference type="OrthoDB" id="9794641at2759"/>
<keyword evidence="1" id="KW-0732">Signal</keyword>
<dbReference type="SMR" id="A6JX66"/>
<dbReference type="AGR" id="RGD:1303042"/>
<proteinExistence type="predicted"/>
<dbReference type="Pfam" id="PF00095">
    <property type="entry name" value="WAP"/>
    <property type="match status" value="1"/>
</dbReference>
<dbReference type="SMART" id="SM00217">
    <property type="entry name" value="WAP"/>
    <property type="match status" value="1"/>
</dbReference>
<dbReference type="CTD" id="192201"/>
<dbReference type="RefSeq" id="NP_001382049.1">
    <property type="nucleotide sequence ID" value="NM_001395120.1"/>
</dbReference>
<dbReference type="PROSITE" id="PS51390">
    <property type="entry name" value="WAP"/>
    <property type="match status" value="1"/>
</dbReference>
<protein>
    <submittedName>
        <fullName evidence="3">RCG32429</fullName>
    </submittedName>
</protein>
<evidence type="ECO:0000313" key="4">
    <source>
        <dbReference type="RGD" id="1303042"/>
    </source>
</evidence>
<dbReference type="Gene3D" id="4.10.75.10">
    <property type="entry name" value="Elafin-like"/>
    <property type="match status" value="1"/>
</dbReference>
<dbReference type="OMA" id="MAQAIFW"/>
<dbReference type="RGD" id="1303042">
    <property type="gene designation" value="Wfdc15b"/>
</dbReference>
<gene>
    <name evidence="4" type="primary">Wfdc15b</name>
    <name evidence="3" type="ORF">rCG_32429</name>
</gene>
<name>A6JX66_RAT</name>
<dbReference type="PRINTS" id="PR00003">
    <property type="entry name" value="4DISULPHCORE"/>
</dbReference>
<dbReference type="InterPro" id="IPR008197">
    <property type="entry name" value="WAP_dom"/>
</dbReference>
<feature type="signal peptide" evidence="1">
    <location>
        <begin position="1"/>
        <end position="22"/>
    </location>
</feature>
<dbReference type="KEGG" id="rno:408230"/>
<dbReference type="AlphaFoldDB" id="A6JX66"/>
<feature type="chain" id="PRO_5039950065" evidence="1">
    <location>
        <begin position="23"/>
        <end position="80"/>
    </location>
</feature>
<dbReference type="EMBL" id="CH474005">
    <property type="protein sequence ID" value="EDL96543.1"/>
    <property type="molecule type" value="Genomic_DNA"/>
</dbReference>
<evidence type="ECO:0000313" key="3">
    <source>
        <dbReference type="EMBL" id="EDL96543.1"/>
    </source>
</evidence>